<reference evidence="2 3" key="1">
    <citation type="submission" date="2020-01" db="EMBL/GenBank/DDBJ databases">
        <title>Paenibacillus soybeanensis sp. nov. isolated from the nodules of soybean (Glycine max(L.) Merr).</title>
        <authorList>
            <person name="Wang H."/>
        </authorList>
    </citation>
    <scope>NUCLEOTIDE SEQUENCE [LARGE SCALE GENOMIC DNA]</scope>
    <source>
        <strain evidence="2 3">T1</strain>
    </source>
</reference>
<dbReference type="Proteomes" id="UP000665561">
    <property type="component" value="Unassembled WGS sequence"/>
</dbReference>
<comment type="caution">
    <text evidence="2">The sequence shown here is derived from an EMBL/GenBank/DDBJ whole genome shotgun (WGS) entry which is preliminary data.</text>
</comment>
<evidence type="ECO:0000313" key="2">
    <source>
        <dbReference type="EMBL" id="NBD22730.1"/>
    </source>
</evidence>
<name>A0ABW9XJH5_9BACL</name>
<sequence length="81" mass="9198">MFVALVTVSLVCMLAVDYKDGVREGPRPTRVKLIYGLLLLFCLYHMVHAEGWVHLKTYYDAANALFGPMSDALFKWFKAKG</sequence>
<gene>
    <name evidence="2" type="ORF">GT019_02455</name>
</gene>
<evidence type="ECO:0000313" key="3">
    <source>
        <dbReference type="Proteomes" id="UP000665561"/>
    </source>
</evidence>
<keyword evidence="3" id="KW-1185">Reference proteome</keyword>
<protein>
    <submittedName>
        <fullName evidence="2">Uncharacterized protein</fullName>
    </submittedName>
</protein>
<feature type="transmembrane region" description="Helical" evidence="1">
    <location>
        <begin position="31"/>
        <end position="47"/>
    </location>
</feature>
<organism evidence="2 3">
    <name type="scientific">Paenibacillus glycinis</name>
    <dbReference type="NCBI Taxonomy" id="2697035"/>
    <lineage>
        <taxon>Bacteria</taxon>
        <taxon>Bacillati</taxon>
        <taxon>Bacillota</taxon>
        <taxon>Bacilli</taxon>
        <taxon>Bacillales</taxon>
        <taxon>Paenibacillaceae</taxon>
        <taxon>Paenibacillus</taxon>
    </lineage>
</organism>
<keyword evidence="1" id="KW-1133">Transmembrane helix</keyword>
<proteinExistence type="predicted"/>
<keyword evidence="1" id="KW-0472">Membrane</keyword>
<dbReference type="EMBL" id="JAAAMV010000001">
    <property type="protein sequence ID" value="NBD22730.1"/>
    <property type="molecule type" value="Genomic_DNA"/>
</dbReference>
<accession>A0ABW9XJH5</accession>
<evidence type="ECO:0000256" key="1">
    <source>
        <dbReference type="SAM" id="Phobius"/>
    </source>
</evidence>
<keyword evidence="1" id="KW-0812">Transmembrane</keyword>
<dbReference type="RefSeq" id="WP_161740818.1">
    <property type="nucleotide sequence ID" value="NZ_JAAAMV010000001.1"/>
</dbReference>